<gene>
    <name evidence="5" type="ORF">GCM10007384_30190</name>
</gene>
<evidence type="ECO:0000256" key="4">
    <source>
        <dbReference type="ARBA" id="ARBA00051722"/>
    </source>
</evidence>
<evidence type="ECO:0000256" key="1">
    <source>
        <dbReference type="ARBA" id="ARBA00005750"/>
    </source>
</evidence>
<dbReference type="PANTHER" id="PTHR39181">
    <property type="entry name" value="TYROSINE-PROTEIN PHOSPHATASE YWQE"/>
    <property type="match status" value="1"/>
</dbReference>
<comment type="similarity">
    <text evidence="1">Belongs to the metallo-dependent hydrolases superfamily. CpsB/CapC family.</text>
</comment>
<dbReference type="SUPFAM" id="SSF89550">
    <property type="entry name" value="PHP domain-like"/>
    <property type="match status" value="1"/>
</dbReference>
<comment type="catalytic activity">
    <reaction evidence="4">
        <text>O-phospho-L-tyrosyl-[protein] + H2O = L-tyrosyl-[protein] + phosphate</text>
        <dbReference type="Rhea" id="RHEA:10684"/>
        <dbReference type="Rhea" id="RHEA-COMP:10136"/>
        <dbReference type="Rhea" id="RHEA-COMP:20101"/>
        <dbReference type="ChEBI" id="CHEBI:15377"/>
        <dbReference type="ChEBI" id="CHEBI:43474"/>
        <dbReference type="ChEBI" id="CHEBI:46858"/>
        <dbReference type="ChEBI" id="CHEBI:61978"/>
        <dbReference type="EC" id="3.1.3.48"/>
    </reaction>
</comment>
<comment type="caution">
    <text evidence="5">The sequence shown here is derived from an EMBL/GenBank/DDBJ whole genome shotgun (WGS) entry which is preliminary data.</text>
</comment>
<dbReference type="GO" id="GO:0004725">
    <property type="term" value="F:protein tyrosine phosphatase activity"/>
    <property type="evidence" value="ECO:0007669"/>
    <property type="project" value="UniProtKB-EC"/>
</dbReference>
<evidence type="ECO:0000256" key="3">
    <source>
        <dbReference type="ARBA" id="ARBA00022801"/>
    </source>
</evidence>
<proteinExistence type="inferred from homology"/>
<name>A0A918JZQ0_9FLAO</name>
<dbReference type="InterPro" id="IPR016667">
    <property type="entry name" value="Caps_polysacc_synth_CpsB/CapC"/>
</dbReference>
<dbReference type="Proteomes" id="UP000601108">
    <property type="component" value="Unassembled WGS sequence"/>
</dbReference>
<keyword evidence="6" id="KW-1185">Reference proteome</keyword>
<dbReference type="EMBL" id="BMWS01000023">
    <property type="protein sequence ID" value="GGX26967.1"/>
    <property type="molecule type" value="Genomic_DNA"/>
</dbReference>
<keyword evidence="3" id="KW-0378">Hydrolase</keyword>
<dbReference type="PANTHER" id="PTHR39181:SF1">
    <property type="entry name" value="TYROSINE-PROTEIN PHOSPHATASE YWQE"/>
    <property type="match status" value="1"/>
</dbReference>
<dbReference type="Pfam" id="PF19567">
    <property type="entry name" value="CpsB_CapC"/>
    <property type="match status" value="1"/>
</dbReference>
<dbReference type="InterPro" id="IPR016195">
    <property type="entry name" value="Pol/histidinol_Pase-like"/>
</dbReference>
<evidence type="ECO:0000313" key="6">
    <source>
        <dbReference type="Proteomes" id="UP000601108"/>
    </source>
</evidence>
<dbReference type="Gene3D" id="3.20.20.140">
    <property type="entry name" value="Metal-dependent hydrolases"/>
    <property type="match status" value="1"/>
</dbReference>
<organism evidence="5 6">
    <name type="scientific">Aquimarina muelleri</name>
    <dbReference type="NCBI Taxonomy" id="279356"/>
    <lineage>
        <taxon>Bacteria</taxon>
        <taxon>Pseudomonadati</taxon>
        <taxon>Bacteroidota</taxon>
        <taxon>Flavobacteriia</taxon>
        <taxon>Flavobacteriales</taxon>
        <taxon>Flavobacteriaceae</taxon>
        <taxon>Aquimarina</taxon>
    </lineage>
</organism>
<reference evidence="5 6" key="1">
    <citation type="journal article" date="2014" name="Int. J. Syst. Evol. Microbiol.">
        <title>Complete genome sequence of Corynebacterium casei LMG S-19264T (=DSM 44701T), isolated from a smear-ripened cheese.</title>
        <authorList>
            <consortium name="US DOE Joint Genome Institute (JGI-PGF)"/>
            <person name="Walter F."/>
            <person name="Albersmeier A."/>
            <person name="Kalinowski J."/>
            <person name="Ruckert C."/>
        </authorList>
    </citation>
    <scope>NUCLEOTIDE SEQUENCE [LARGE SCALE GENOMIC DNA]</scope>
    <source>
        <strain evidence="5 6">KCTC 12285</strain>
    </source>
</reference>
<evidence type="ECO:0000313" key="5">
    <source>
        <dbReference type="EMBL" id="GGX26967.1"/>
    </source>
</evidence>
<accession>A0A918JZQ0</accession>
<dbReference type="AlphaFoldDB" id="A0A918JZQ0"/>
<dbReference type="EC" id="3.1.3.48" evidence="2"/>
<dbReference type="GO" id="GO:0030145">
    <property type="term" value="F:manganese ion binding"/>
    <property type="evidence" value="ECO:0007669"/>
    <property type="project" value="InterPro"/>
</dbReference>
<sequence>MRLDNLKQFFTYNKLLFLRYNSLFYKSPQNKFILLLLSNKDVPFHQIIPQGYVDIHSHLLPGIDDGTKTIYQSTYILEQFEKLGMRKVITTPHVLKDIWPNSSETILKNLKELKAVLSPLGVSKIKLHASAEYMMDDLFFTRLKNNDILPLHQDYILVEMSTFSPPINLKEIVFEIKLAGYIPILAHPERYSFYENNLEEYDELKNLGFLFQLNLLSLSGYYGGKIKSFSKKLINLNYFDFAGTDVHNYHQLEILKKGFNSKIAKKITPIMKNNLIFS</sequence>
<evidence type="ECO:0000256" key="2">
    <source>
        <dbReference type="ARBA" id="ARBA00013064"/>
    </source>
</evidence>
<protein>
    <recommendedName>
        <fullName evidence="2">protein-tyrosine-phosphatase</fullName>
        <ecNumber evidence="2">3.1.3.48</ecNumber>
    </recommendedName>
</protein>